<evidence type="ECO:0000256" key="2">
    <source>
        <dbReference type="ARBA" id="ARBA00010846"/>
    </source>
</evidence>
<name>A0AAD8TUW1_LOLMU</name>
<dbReference type="InterPro" id="IPR056423">
    <property type="entry name" value="BACK_BPM_SPOP"/>
</dbReference>
<feature type="domain" description="BTB" evidence="3">
    <location>
        <begin position="206"/>
        <end position="272"/>
    </location>
</feature>
<evidence type="ECO:0000259" key="4">
    <source>
        <dbReference type="PROSITE" id="PS50144"/>
    </source>
</evidence>
<evidence type="ECO:0000313" key="6">
    <source>
        <dbReference type="Proteomes" id="UP001231189"/>
    </source>
</evidence>
<dbReference type="InterPro" id="IPR045005">
    <property type="entry name" value="BPM1-6"/>
</dbReference>
<evidence type="ECO:0000259" key="3">
    <source>
        <dbReference type="PROSITE" id="PS50097"/>
    </source>
</evidence>
<dbReference type="Pfam" id="PF24570">
    <property type="entry name" value="BACK_BPM_SPOP"/>
    <property type="match status" value="1"/>
</dbReference>
<reference evidence="5" key="1">
    <citation type="submission" date="2023-07" db="EMBL/GenBank/DDBJ databases">
        <title>A chromosome-level genome assembly of Lolium multiflorum.</title>
        <authorList>
            <person name="Chen Y."/>
            <person name="Copetti D."/>
            <person name="Kolliker R."/>
            <person name="Studer B."/>
        </authorList>
    </citation>
    <scope>NUCLEOTIDE SEQUENCE</scope>
    <source>
        <strain evidence="5">02402/16</strain>
        <tissue evidence="5">Leaf</tissue>
    </source>
</reference>
<sequence>MSMSALMSTLRAAGRKHLSAGTLCTKTITGSYLFRIQQYKRLQNMVANGTFIKSGTFSVGGHDWRIHCYPNGEAGNEGYISLYLKHASHDKTGDATADFHMSILDHAGRPLCTDGKIQSSNIADGETQGDAKNFPCDDYLTVGWEDFVKVHDLDEEEYLKDGCLSILCDVTVLDTRTTHYRAGSVVPPSDLHRQLTEVLWESKEGVDVEIEVGGETFPAHRWMLAARSPVFKAELLQSSAALSSRIRVDNMDAGVFKALLHFIYTDALPEEMVERQETLATTMAKPLLVAADRYKLERLKLICEDILCERINVQSVGATLAFADQHSCRLLKEACMEFLADPANLEAAVSTRTWF</sequence>
<proteinExistence type="inferred from homology"/>
<dbReference type="InterPro" id="IPR008974">
    <property type="entry name" value="TRAF-like"/>
</dbReference>
<dbReference type="Gene3D" id="6.10.250.3030">
    <property type="match status" value="1"/>
</dbReference>
<dbReference type="EMBL" id="JAUUTY010000001">
    <property type="protein sequence ID" value="KAK1692520.1"/>
    <property type="molecule type" value="Genomic_DNA"/>
</dbReference>
<dbReference type="PANTHER" id="PTHR26379">
    <property type="entry name" value="BTB/POZ AND MATH DOMAIN-CONTAINING PROTEIN 1"/>
    <property type="match status" value="1"/>
</dbReference>
<evidence type="ECO:0000313" key="5">
    <source>
        <dbReference type="EMBL" id="KAK1692520.1"/>
    </source>
</evidence>
<dbReference type="GO" id="GO:0016567">
    <property type="term" value="P:protein ubiquitination"/>
    <property type="evidence" value="ECO:0007669"/>
    <property type="project" value="InterPro"/>
</dbReference>
<comment type="pathway">
    <text evidence="1">Protein modification; protein ubiquitination.</text>
</comment>
<dbReference type="Proteomes" id="UP001231189">
    <property type="component" value="Unassembled WGS sequence"/>
</dbReference>
<feature type="domain" description="MATH" evidence="4">
    <location>
        <begin position="29"/>
        <end position="170"/>
    </location>
</feature>
<dbReference type="Pfam" id="PF22486">
    <property type="entry name" value="MATH_2"/>
    <property type="match status" value="1"/>
</dbReference>
<dbReference type="SUPFAM" id="SSF54695">
    <property type="entry name" value="POZ domain"/>
    <property type="match status" value="1"/>
</dbReference>
<comment type="caution">
    <text evidence="5">The sequence shown here is derived from an EMBL/GenBank/DDBJ whole genome shotgun (WGS) entry which is preliminary data.</text>
</comment>
<evidence type="ECO:0000256" key="1">
    <source>
        <dbReference type="ARBA" id="ARBA00004906"/>
    </source>
</evidence>
<protein>
    <submittedName>
        <fullName evidence="5">Uncharacterized protein</fullName>
    </submittedName>
</protein>
<accession>A0AAD8TUW1</accession>
<comment type="similarity">
    <text evidence="2">Belongs to the Tdpoz family.</text>
</comment>
<dbReference type="PANTHER" id="PTHR26379:SF464">
    <property type="entry name" value="BTB DOMAIN-CONTAINING PROTEIN"/>
    <property type="match status" value="1"/>
</dbReference>
<dbReference type="Gene3D" id="2.60.210.10">
    <property type="entry name" value="Apoptosis, Tumor Necrosis Factor Receptor Associated Protein 2, Chain A"/>
    <property type="match status" value="1"/>
</dbReference>
<dbReference type="Pfam" id="PF00651">
    <property type="entry name" value="BTB"/>
    <property type="match status" value="1"/>
</dbReference>
<dbReference type="InterPro" id="IPR002083">
    <property type="entry name" value="MATH/TRAF_dom"/>
</dbReference>
<dbReference type="AlphaFoldDB" id="A0AAD8TUW1"/>
<dbReference type="InterPro" id="IPR000210">
    <property type="entry name" value="BTB/POZ_dom"/>
</dbReference>
<dbReference type="SUPFAM" id="SSF49599">
    <property type="entry name" value="TRAF domain-like"/>
    <property type="match status" value="1"/>
</dbReference>
<dbReference type="Gene3D" id="3.30.710.10">
    <property type="entry name" value="Potassium Channel Kv1.1, Chain A"/>
    <property type="match status" value="1"/>
</dbReference>
<dbReference type="SMART" id="SM00225">
    <property type="entry name" value="BTB"/>
    <property type="match status" value="1"/>
</dbReference>
<gene>
    <name evidence="5" type="ORF">QYE76_009217</name>
</gene>
<keyword evidence="6" id="KW-1185">Reference proteome</keyword>
<dbReference type="PROSITE" id="PS50097">
    <property type="entry name" value="BTB"/>
    <property type="match status" value="1"/>
</dbReference>
<dbReference type="CDD" id="cd00121">
    <property type="entry name" value="MATH"/>
    <property type="match status" value="1"/>
</dbReference>
<organism evidence="5 6">
    <name type="scientific">Lolium multiflorum</name>
    <name type="common">Italian ryegrass</name>
    <name type="synonym">Lolium perenne subsp. multiflorum</name>
    <dbReference type="NCBI Taxonomy" id="4521"/>
    <lineage>
        <taxon>Eukaryota</taxon>
        <taxon>Viridiplantae</taxon>
        <taxon>Streptophyta</taxon>
        <taxon>Embryophyta</taxon>
        <taxon>Tracheophyta</taxon>
        <taxon>Spermatophyta</taxon>
        <taxon>Magnoliopsida</taxon>
        <taxon>Liliopsida</taxon>
        <taxon>Poales</taxon>
        <taxon>Poaceae</taxon>
        <taxon>BOP clade</taxon>
        <taxon>Pooideae</taxon>
        <taxon>Poodae</taxon>
        <taxon>Poeae</taxon>
        <taxon>Poeae Chloroplast Group 2 (Poeae type)</taxon>
        <taxon>Loliodinae</taxon>
        <taxon>Loliinae</taxon>
        <taxon>Lolium</taxon>
    </lineage>
</organism>
<dbReference type="InterPro" id="IPR011333">
    <property type="entry name" value="SKP1/BTB/POZ_sf"/>
</dbReference>
<dbReference type="PROSITE" id="PS50144">
    <property type="entry name" value="MATH"/>
    <property type="match status" value="1"/>
</dbReference>